<keyword evidence="1" id="KW-1133">Transmembrane helix</keyword>
<accession>A0A0A8XR09</accession>
<keyword evidence="1" id="KW-0812">Transmembrane</keyword>
<dbReference type="EMBL" id="GBRH01282815">
    <property type="protein sequence ID" value="JAD15080.1"/>
    <property type="molecule type" value="Transcribed_RNA"/>
</dbReference>
<name>A0A0A8XR09_ARUDO</name>
<keyword evidence="1" id="KW-0472">Membrane</keyword>
<evidence type="ECO:0000256" key="1">
    <source>
        <dbReference type="SAM" id="Phobius"/>
    </source>
</evidence>
<feature type="transmembrane region" description="Helical" evidence="1">
    <location>
        <begin position="43"/>
        <end position="64"/>
    </location>
</feature>
<dbReference type="AlphaFoldDB" id="A0A0A8XR09"/>
<sequence length="93" mass="10417">MCRKHLIIVALFSFPTLLLHFQMLCICIFSCLNSSPSEPIIWGVHFAFLISGTALLFCASFECLMGLPSRIILSGELMTYDTLSKCCLTYDDV</sequence>
<evidence type="ECO:0000313" key="2">
    <source>
        <dbReference type="EMBL" id="JAD15080.1"/>
    </source>
</evidence>
<reference evidence="2" key="1">
    <citation type="submission" date="2014-09" db="EMBL/GenBank/DDBJ databases">
        <authorList>
            <person name="Magalhaes I.L.F."/>
            <person name="Oliveira U."/>
            <person name="Santos F.R."/>
            <person name="Vidigal T.H.D.A."/>
            <person name="Brescovit A.D."/>
            <person name="Santos A.J."/>
        </authorList>
    </citation>
    <scope>NUCLEOTIDE SEQUENCE</scope>
    <source>
        <tissue evidence="2">Shoot tissue taken approximately 20 cm above the soil surface</tissue>
    </source>
</reference>
<proteinExistence type="predicted"/>
<protein>
    <submittedName>
        <fullName evidence="2">Uncharacterized protein</fullName>
    </submittedName>
</protein>
<organism evidence="2">
    <name type="scientific">Arundo donax</name>
    <name type="common">Giant reed</name>
    <name type="synonym">Donax arundinaceus</name>
    <dbReference type="NCBI Taxonomy" id="35708"/>
    <lineage>
        <taxon>Eukaryota</taxon>
        <taxon>Viridiplantae</taxon>
        <taxon>Streptophyta</taxon>
        <taxon>Embryophyta</taxon>
        <taxon>Tracheophyta</taxon>
        <taxon>Spermatophyta</taxon>
        <taxon>Magnoliopsida</taxon>
        <taxon>Liliopsida</taxon>
        <taxon>Poales</taxon>
        <taxon>Poaceae</taxon>
        <taxon>PACMAD clade</taxon>
        <taxon>Arundinoideae</taxon>
        <taxon>Arundineae</taxon>
        <taxon>Arundo</taxon>
    </lineage>
</organism>
<reference evidence="2" key="2">
    <citation type="journal article" date="2015" name="Data Brief">
        <title>Shoot transcriptome of the giant reed, Arundo donax.</title>
        <authorList>
            <person name="Barrero R.A."/>
            <person name="Guerrero F.D."/>
            <person name="Moolhuijzen P."/>
            <person name="Goolsby J.A."/>
            <person name="Tidwell J."/>
            <person name="Bellgard S.E."/>
            <person name="Bellgard M.I."/>
        </authorList>
    </citation>
    <scope>NUCLEOTIDE SEQUENCE</scope>
    <source>
        <tissue evidence="2">Shoot tissue taken approximately 20 cm above the soil surface</tissue>
    </source>
</reference>